<reference evidence="2 3" key="1">
    <citation type="submission" date="2020-08" db="EMBL/GenBank/DDBJ databases">
        <authorList>
            <person name="Liu C."/>
            <person name="Sun Q."/>
        </authorList>
    </citation>
    <scope>NUCLEOTIDE SEQUENCE [LARGE SCALE GENOMIC DNA]</scope>
    <source>
        <strain evidence="2 3">NSJ-29</strain>
    </source>
</reference>
<dbReference type="RefSeq" id="WP_249328352.1">
    <property type="nucleotide sequence ID" value="NZ_CP060635.1"/>
</dbReference>
<dbReference type="InterPro" id="IPR051448">
    <property type="entry name" value="CdaR-like_regulators"/>
</dbReference>
<dbReference type="KEGG" id="whj:H9Q79_11700"/>
<dbReference type="PANTHER" id="PTHR33744">
    <property type="entry name" value="CARBOHYDRATE DIACID REGULATOR"/>
    <property type="match status" value="1"/>
</dbReference>
<organism evidence="2 3">
    <name type="scientific">Wansuia hejianensis</name>
    <dbReference type="NCBI Taxonomy" id="2763667"/>
    <lineage>
        <taxon>Bacteria</taxon>
        <taxon>Bacillati</taxon>
        <taxon>Bacillota</taxon>
        <taxon>Clostridia</taxon>
        <taxon>Lachnospirales</taxon>
        <taxon>Lachnospiraceae</taxon>
        <taxon>Wansuia</taxon>
    </lineage>
</organism>
<dbReference type="EMBL" id="CP060635">
    <property type="protein sequence ID" value="QNM07586.1"/>
    <property type="molecule type" value="Genomic_DNA"/>
</dbReference>
<dbReference type="Pfam" id="PF13556">
    <property type="entry name" value="HTH_30"/>
    <property type="match status" value="1"/>
</dbReference>
<evidence type="ECO:0000313" key="3">
    <source>
        <dbReference type="Proteomes" id="UP000515860"/>
    </source>
</evidence>
<feature type="domain" description="PucR C-terminal helix-turn-helix" evidence="1">
    <location>
        <begin position="439"/>
        <end position="489"/>
    </location>
</feature>
<protein>
    <submittedName>
        <fullName evidence="2">Helix-turn-helix domain-containing protein</fullName>
    </submittedName>
</protein>
<evidence type="ECO:0000313" key="2">
    <source>
        <dbReference type="EMBL" id="QNM07586.1"/>
    </source>
</evidence>
<dbReference type="Gene3D" id="1.10.10.2840">
    <property type="entry name" value="PucR C-terminal helix-turn-helix domain"/>
    <property type="match status" value="1"/>
</dbReference>
<dbReference type="InterPro" id="IPR025736">
    <property type="entry name" value="PucR_C-HTH_dom"/>
</dbReference>
<keyword evidence="3" id="KW-1185">Reference proteome</keyword>
<dbReference type="InterPro" id="IPR042070">
    <property type="entry name" value="PucR_C-HTH_sf"/>
</dbReference>
<sequence length="500" mass="58521">MKLNTYILAQSLSFPVENHSRSNIFYRPLEYCMIWTPDIALHMECIYILYASELSGLKLPEGQISLICIGKPEPDGRHDEADILYVPSYLSREIILAHISELFRRYSDYEIYLKQFCLNGKSYRDLEQRLFDVFQMPILVLGEFHEVLMLSQEGSRFYRSQLFRSADTDFLPEQLEQALCSLRPDKEGFCQGITAEQIPFLSYSIERPNLNTQIILLDLCQRLSLRERILLHHLGPYILKYREFFYVNRYQNFQKFHSEITRYLNNYDDQAECPESILKIRKKIGWSEKDQLICIIIHSNIFQASSDYIVPTIQLLADHTFILDSGRNIYLCNLTQAGIGQKDLTNTLTAALEKTLYIAGISSEFTVFSNFPAYVLQAKAALEMGYRLDYIKRVYHYQDYVCDYLIRHGAYSLPLSSVLPEGIKDILEYDRSHHTEYYPTLVSYSRHDMKLKDTAGDLKIHTSTLKYRLQKIKTMLKMDIYEPDNKLYLGIIFFLLESPS</sequence>
<dbReference type="Proteomes" id="UP000515860">
    <property type="component" value="Chromosome"/>
</dbReference>
<gene>
    <name evidence="2" type="ORF">H9Q79_11700</name>
</gene>
<proteinExistence type="predicted"/>
<accession>A0A7G9G9V4</accession>
<name>A0A7G9G9V4_9FIRM</name>
<evidence type="ECO:0000259" key="1">
    <source>
        <dbReference type="Pfam" id="PF13556"/>
    </source>
</evidence>
<dbReference type="AlphaFoldDB" id="A0A7G9G9V4"/>